<name>A0A0R3WX74_HYDTA</name>
<sequence length="167" mass="18863">MTRLRLPIGATGRVEALAIAFLLSGQGRGFAPTSDLRRSKMRISGHFAQVIWKKTRHAGFGMAKSVDGRRAFVVGRYKPRGSRRAYWQEQVPPPTDNKVYIPTSEEMVELYKEAMAEKSEDKESCEDYVKRILEALNSIRVEKKLSPLLLHSVSSFYSPLPSISSLF</sequence>
<evidence type="ECO:0000313" key="1">
    <source>
        <dbReference type="EMBL" id="VDM26765.1"/>
    </source>
</evidence>
<accession>A0A0R3WX74</accession>
<dbReference type="WBParaSite" id="TTAC_0000536401-mRNA-1">
    <property type="protein sequence ID" value="TTAC_0000536401-mRNA-1"/>
    <property type="gene ID" value="TTAC_0000536401"/>
</dbReference>
<protein>
    <submittedName>
        <fullName evidence="3">SCP domain-containing protein</fullName>
    </submittedName>
</protein>
<proteinExistence type="predicted"/>
<dbReference type="SUPFAM" id="SSF55797">
    <property type="entry name" value="PR-1-like"/>
    <property type="match status" value="1"/>
</dbReference>
<evidence type="ECO:0000313" key="3">
    <source>
        <dbReference type="WBParaSite" id="TTAC_0000536401-mRNA-1"/>
    </source>
</evidence>
<evidence type="ECO:0000313" key="2">
    <source>
        <dbReference type="Proteomes" id="UP000274429"/>
    </source>
</evidence>
<dbReference type="InterPro" id="IPR035940">
    <property type="entry name" value="CAP_sf"/>
</dbReference>
<dbReference type="Gene3D" id="3.40.33.10">
    <property type="entry name" value="CAP"/>
    <property type="match status" value="1"/>
</dbReference>
<reference evidence="3" key="1">
    <citation type="submission" date="2017-02" db="UniProtKB">
        <authorList>
            <consortium name="WormBaseParasite"/>
        </authorList>
    </citation>
    <scope>IDENTIFICATION</scope>
</reference>
<reference evidence="1 2" key="2">
    <citation type="submission" date="2018-11" db="EMBL/GenBank/DDBJ databases">
        <authorList>
            <consortium name="Pathogen Informatics"/>
        </authorList>
    </citation>
    <scope>NUCLEOTIDE SEQUENCE [LARGE SCALE GENOMIC DNA]</scope>
</reference>
<gene>
    <name evidence="1" type="ORF">TTAC_LOCUS5348</name>
</gene>
<organism evidence="3">
    <name type="scientific">Hydatigena taeniaeformis</name>
    <name type="common">Feline tapeworm</name>
    <name type="synonym">Taenia taeniaeformis</name>
    <dbReference type="NCBI Taxonomy" id="6205"/>
    <lineage>
        <taxon>Eukaryota</taxon>
        <taxon>Metazoa</taxon>
        <taxon>Spiralia</taxon>
        <taxon>Lophotrochozoa</taxon>
        <taxon>Platyhelminthes</taxon>
        <taxon>Cestoda</taxon>
        <taxon>Eucestoda</taxon>
        <taxon>Cyclophyllidea</taxon>
        <taxon>Taeniidae</taxon>
        <taxon>Hydatigera</taxon>
    </lineage>
</organism>
<dbReference type="Proteomes" id="UP000274429">
    <property type="component" value="Unassembled WGS sequence"/>
</dbReference>
<dbReference type="EMBL" id="UYWX01007129">
    <property type="protein sequence ID" value="VDM26765.1"/>
    <property type="molecule type" value="Genomic_DNA"/>
</dbReference>
<keyword evidence="2" id="KW-1185">Reference proteome</keyword>
<dbReference type="OrthoDB" id="337038at2759"/>
<dbReference type="AlphaFoldDB" id="A0A0R3WX74"/>